<dbReference type="InterPro" id="IPR029510">
    <property type="entry name" value="Ald_DH_CS_GLU"/>
</dbReference>
<evidence type="ECO:0000313" key="6">
    <source>
        <dbReference type="Proteomes" id="UP001397290"/>
    </source>
</evidence>
<dbReference type="InterPro" id="IPR050740">
    <property type="entry name" value="Aldehyde_DH_Superfamily"/>
</dbReference>
<dbReference type="InterPro" id="IPR016162">
    <property type="entry name" value="Ald_DH_N"/>
</dbReference>
<dbReference type="Pfam" id="PF00171">
    <property type="entry name" value="Aldedh"/>
    <property type="match status" value="1"/>
</dbReference>
<name>A0AAW0RN18_9HYPO</name>
<comment type="similarity">
    <text evidence="3">Belongs to the aldehyde dehydrogenase family.</text>
</comment>
<dbReference type="PANTHER" id="PTHR43353:SF6">
    <property type="entry name" value="CYTOPLASMIC ALDEHYDE DEHYDROGENASE (EUROFUNG)"/>
    <property type="match status" value="1"/>
</dbReference>
<dbReference type="GO" id="GO:0009450">
    <property type="term" value="P:gamma-aminobutyric acid catabolic process"/>
    <property type="evidence" value="ECO:0007669"/>
    <property type="project" value="TreeGrafter"/>
</dbReference>
<dbReference type="SUPFAM" id="SSF53720">
    <property type="entry name" value="ALDH-like"/>
    <property type="match status" value="1"/>
</dbReference>
<dbReference type="EMBL" id="JAAHCF010000516">
    <property type="protein sequence ID" value="KAK8143411.1"/>
    <property type="molecule type" value="Genomic_DNA"/>
</dbReference>
<feature type="active site" evidence="2">
    <location>
        <position position="251"/>
    </location>
</feature>
<dbReference type="CDD" id="cd07105">
    <property type="entry name" value="ALDH_SaliADH"/>
    <property type="match status" value="1"/>
</dbReference>
<dbReference type="AlphaFoldDB" id="A0AAW0RN18"/>
<dbReference type="InterPro" id="IPR016163">
    <property type="entry name" value="Ald_DH_C"/>
</dbReference>
<evidence type="ECO:0000259" key="4">
    <source>
        <dbReference type="Pfam" id="PF00171"/>
    </source>
</evidence>
<organism evidence="5 6">
    <name type="scientific">Beauveria asiatica</name>
    <dbReference type="NCBI Taxonomy" id="1069075"/>
    <lineage>
        <taxon>Eukaryota</taxon>
        <taxon>Fungi</taxon>
        <taxon>Dikarya</taxon>
        <taxon>Ascomycota</taxon>
        <taxon>Pezizomycotina</taxon>
        <taxon>Sordariomycetes</taxon>
        <taxon>Hypocreomycetidae</taxon>
        <taxon>Hypocreales</taxon>
        <taxon>Cordycipitaceae</taxon>
        <taxon>Beauveria</taxon>
    </lineage>
</organism>
<evidence type="ECO:0000256" key="2">
    <source>
        <dbReference type="PROSITE-ProRule" id="PRU10007"/>
    </source>
</evidence>
<dbReference type="GO" id="GO:0004777">
    <property type="term" value="F:succinate-semialdehyde dehydrogenase (NAD+) activity"/>
    <property type="evidence" value="ECO:0007669"/>
    <property type="project" value="TreeGrafter"/>
</dbReference>
<keyword evidence="6" id="KW-1185">Reference proteome</keyword>
<evidence type="ECO:0000256" key="1">
    <source>
        <dbReference type="ARBA" id="ARBA00023002"/>
    </source>
</evidence>
<dbReference type="Gene3D" id="3.40.309.10">
    <property type="entry name" value="Aldehyde Dehydrogenase, Chain A, domain 2"/>
    <property type="match status" value="1"/>
</dbReference>
<dbReference type="Gene3D" id="3.40.605.10">
    <property type="entry name" value="Aldehyde Dehydrogenase, Chain A, domain 1"/>
    <property type="match status" value="1"/>
</dbReference>
<keyword evidence="1 3" id="KW-0560">Oxidoreductase</keyword>
<dbReference type="Proteomes" id="UP001397290">
    <property type="component" value="Unassembled WGS sequence"/>
</dbReference>
<dbReference type="InterPro" id="IPR016161">
    <property type="entry name" value="Ald_DH/histidinol_DH"/>
</dbReference>
<dbReference type="PROSITE" id="PS00687">
    <property type="entry name" value="ALDEHYDE_DEHYDR_GLU"/>
    <property type="match status" value="1"/>
</dbReference>
<sequence>MASSTVPLVIGGQDVLTSDTFDVVSPATGKLLHKSSSADVAEAVAAVDAAAGAFSAWSRTQVHERRAILLRAADIIQARGDELKTAMREETGSDEAWGDLNLRIATETIVHAASCLVNLEGRMPAIADPSREALVIREPYGVVFSIAPWNAPIPLGIRAIVWAVGAGNTVVLKGSEMSPKSLHLVCSVLWEAGLPAGVLNFITSAPVHAAAVTSAVIAHARVKKINFTGSTTVGRIIAQTAGAHLKPVLLELGGKAPSLVLEDADLALAARHCALGAFLHAGQICMSTERILVHERVRDDFATELLAAVRELYGGGDEARGQGRGQGRGEAGVLVTAAAVAKNKALVADALRKGATLLYGDPEEEHKTTTRMRPVVVAEVTPSMDVYRTESFGPTVSLISFKDDADAVAIANDTEYGLVAAVFSKDLRRALGVARRIETGAVHVNSMTPHDEPSLPHGGAKDSGYGRFGAGFDEWTRTKTITFDSHLQ</sequence>
<dbReference type="PANTHER" id="PTHR43353">
    <property type="entry name" value="SUCCINATE-SEMIALDEHYDE DEHYDROGENASE, MITOCHONDRIAL"/>
    <property type="match status" value="1"/>
</dbReference>
<dbReference type="InterPro" id="IPR015590">
    <property type="entry name" value="Aldehyde_DH_dom"/>
</dbReference>
<feature type="domain" description="Aldehyde dehydrogenase" evidence="4">
    <location>
        <begin position="18"/>
        <end position="481"/>
    </location>
</feature>
<gene>
    <name evidence="5" type="primary">ALDH5A1</name>
    <name evidence="5" type="ORF">G3M48_007283</name>
</gene>
<proteinExistence type="inferred from homology"/>
<accession>A0AAW0RN18</accession>
<reference evidence="5 6" key="1">
    <citation type="submission" date="2020-02" db="EMBL/GenBank/DDBJ databases">
        <title>Comparative genomics of the hypocrealean fungal genus Beauvera.</title>
        <authorList>
            <person name="Showalter D.N."/>
            <person name="Bushley K.E."/>
            <person name="Rehner S.A."/>
        </authorList>
    </citation>
    <scope>NUCLEOTIDE SEQUENCE [LARGE SCALE GENOMIC DNA]</scope>
    <source>
        <strain evidence="5 6">ARSEF4384</strain>
    </source>
</reference>
<comment type="caution">
    <text evidence="5">The sequence shown here is derived from an EMBL/GenBank/DDBJ whole genome shotgun (WGS) entry which is preliminary data.</text>
</comment>
<protein>
    <submittedName>
        <fullName evidence="5">Succinate-semialdehyde dehydrogenase, mitochondrial</fullName>
    </submittedName>
</protein>
<evidence type="ECO:0000313" key="5">
    <source>
        <dbReference type="EMBL" id="KAK8143411.1"/>
    </source>
</evidence>
<evidence type="ECO:0000256" key="3">
    <source>
        <dbReference type="RuleBase" id="RU003345"/>
    </source>
</evidence>